<protein>
    <submittedName>
        <fullName evidence="2">PEP-CTERM protein-sorting domain</fullName>
    </submittedName>
</protein>
<name>A0A2K8SMZ9_9NOSO</name>
<evidence type="ECO:0000313" key="3">
    <source>
        <dbReference type="Proteomes" id="UP000232003"/>
    </source>
</evidence>
<dbReference type="InterPro" id="IPR013424">
    <property type="entry name" value="Ice-binding_C"/>
</dbReference>
<keyword evidence="1" id="KW-0732">Signal</keyword>
<dbReference type="AlphaFoldDB" id="A0A2K8SMZ9"/>
<proteinExistence type="predicted"/>
<organism evidence="2 3">
    <name type="scientific">Nostoc flagelliforme CCNUN1</name>
    <dbReference type="NCBI Taxonomy" id="2038116"/>
    <lineage>
        <taxon>Bacteria</taxon>
        <taxon>Bacillati</taxon>
        <taxon>Cyanobacteriota</taxon>
        <taxon>Cyanophyceae</taxon>
        <taxon>Nostocales</taxon>
        <taxon>Nostocaceae</taxon>
        <taxon>Nostoc</taxon>
    </lineage>
</organism>
<dbReference type="Proteomes" id="UP000232003">
    <property type="component" value="Chromosome"/>
</dbReference>
<feature type="signal peptide" evidence="1">
    <location>
        <begin position="1"/>
        <end position="35"/>
    </location>
</feature>
<dbReference type="RefSeq" id="WP_100898641.1">
    <property type="nucleotide sequence ID" value="NZ_CAWNNC010000001.1"/>
</dbReference>
<feature type="chain" id="PRO_5014920700" evidence="1">
    <location>
        <begin position="36"/>
        <end position="203"/>
    </location>
</feature>
<dbReference type="EMBL" id="CP024785">
    <property type="protein sequence ID" value="AUB36801.1"/>
    <property type="molecule type" value="Genomic_DNA"/>
</dbReference>
<gene>
    <name evidence="2" type="ORF">COO91_02726</name>
</gene>
<evidence type="ECO:0000256" key="1">
    <source>
        <dbReference type="SAM" id="SignalP"/>
    </source>
</evidence>
<sequence>MINFKSKLLNATLAVTAAIPLATAGLFTSAGSAQAYTGGFTFDGGGTIANITKTGTTFAPNPGSIALGLKQGDFLSDTNGTIYSFLNASLPSKFIDVGPQDGIKLFSLTNLVTPAFTSISGGTQISIDFTGLFEDGTNAIGNIDFTTLTSYEDAKSAYNGGGTISASFKGLTVTAVPEPAALLGLGAVGAVMAMSRRRKSFAQ</sequence>
<accession>A0A2K8SMZ9</accession>
<evidence type="ECO:0000313" key="2">
    <source>
        <dbReference type="EMBL" id="AUB36801.1"/>
    </source>
</evidence>
<dbReference type="NCBIfam" id="TIGR02595">
    <property type="entry name" value="PEP_CTERM"/>
    <property type="match status" value="1"/>
</dbReference>
<dbReference type="OrthoDB" id="488914at2"/>
<reference evidence="2 3" key="1">
    <citation type="submission" date="2017-11" db="EMBL/GenBank/DDBJ databases">
        <title>Complete genome of a free-living desiccation-tolerant cyanobacterium and its photosynthetic adaptation to extreme terrestrial habitat.</title>
        <authorList>
            <person name="Shang J."/>
        </authorList>
    </citation>
    <scope>NUCLEOTIDE SEQUENCE [LARGE SCALE GENOMIC DNA]</scope>
    <source>
        <strain evidence="2 3">CCNUN1</strain>
    </source>
</reference>
<keyword evidence="3" id="KW-1185">Reference proteome</keyword>
<dbReference type="KEGG" id="nfl:COO91_02726"/>